<comment type="similarity">
    <text evidence="1">Belongs to the ATP-dependent AMP-binding enzyme family.</text>
</comment>
<proteinExistence type="inferred from homology"/>
<dbReference type="PROSITE" id="PS00455">
    <property type="entry name" value="AMP_BINDING"/>
    <property type="match status" value="1"/>
</dbReference>
<dbReference type="InterPro" id="IPR045851">
    <property type="entry name" value="AMP-bd_C_sf"/>
</dbReference>
<keyword evidence="8" id="KW-1185">Reference proteome</keyword>
<dbReference type="InterPro" id="IPR000873">
    <property type="entry name" value="AMP-dep_synth/lig_dom"/>
</dbReference>
<keyword evidence="4" id="KW-0067">ATP-binding</keyword>
<dbReference type="PANTHER" id="PTHR43107:SF15">
    <property type="entry name" value="FATTY ACID TRANSPORT PROTEIN 3, ISOFORM A"/>
    <property type="match status" value="1"/>
</dbReference>
<evidence type="ECO:0000313" key="7">
    <source>
        <dbReference type="EMBL" id="KAK5081847.1"/>
    </source>
</evidence>
<reference evidence="7 8" key="1">
    <citation type="submission" date="2023-08" db="EMBL/GenBank/DDBJ databases">
        <title>Black Yeasts Isolated from many extreme environments.</title>
        <authorList>
            <person name="Coleine C."/>
            <person name="Stajich J.E."/>
            <person name="Selbmann L."/>
        </authorList>
    </citation>
    <scope>NUCLEOTIDE SEQUENCE [LARGE SCALE GENOMIC DNA]</scope>
    <source>
        <strain evidence="7 8">CCFEE 5885</strain>
    </source>
</reference>
<keyword evidence="3" id="KW-0547">Nucleotide-binding</keyword>
<dbReference type="Pfam" id="PF13193">
    <property type="entry name" value="AMP-binding_C"/>
    <property type="match status" value="1"/>
</dbReference>
<feature type="domain" description="AMP-binding enzyme C-terminal" evidence="6">
    <location>
        <begin position="542"/>
        <end position="622"/>
    </location>
</feature>
<evidence type="ECO:0000313" key="8">
    <source>
        <dbReference type="Proteomes" id="UP001345013"/>
    </source>
</evidence>
<dbReference type="SUPFAM" id="SSF56801">
    <property type="entry name" value="Acetyl-CoA synthetase-like"/>
    <property type="match status" value="1"/>
</dbReference>
<dbReference type="InterPro" id="IPR042099">
    <property type="entry name" value="ANL_N_sf"/>
</dbReference>
<evidence type="ECO:0008006" key="9">
    <source>
        <dbReference type="Google" id="ProtNLM"/>
    </source>
</evidence>
<comment type="caution">
    <text evidence="7">The sequence shown here is derived from an EMBL/GenBank/DDBJ whole genome shotgun (WGS) entry which is preliminary data.</text>
</comment>
<dbReference type="Gene3D" id="3.40.50.12780">
    <property type="entry name" value="N-terminal domain of ligase-like"/>
    <property type="match status" value="1"/>
</dbReference>
<dbReference type="Gene3D" id="3.30.300.30">
    <property type="match status" value="1"/>
</dbReference>
<sequence>MAAAASAIAGGMYLNAKYNIRDDLAQLRGGRNVAKYLQRHQQLNGDEDYSFYHVLHMTYDANHHTNTEALVFEGRSWTYRQLREEIGRLAEAFQRMGIRNRTVVAMFANNSPEFVFAWWALYKLGAIPAPINTGITGEHIRHCMKVCSAEYLLSTYELSDVVAKTLFSDNDSDSDSSSTDTQPEGFAHVSLPILKQVILYDYNTYPRRTSTPTPLAPNIHVITHATLPPPTAQTALFPKSTRPRITATDPSQYLFTSGTTGLPKVLNWPAAYNLMVGASDRWPHMHARRRRWYVCLPMFHGTASFAILPACHTTSGTIVLARRFSRRAFWADVRRYDVDSVLYIGEMLRYLVQAPLDPAFPDEKAHKVELCYGLGLAPSVWAAMRERFGIPWIAEYYSASEATGALCNSNRNDFGLGKVARWGPIMRSRWFGQQTFYIVKTDFDSGELVRDPKTGFCTVADVGEVGEIISRVAPPVQRKHEYIGEGSGEANNKKSLRNVFKKGDEFTRLGDAVAIDADGFIKFHDRLGDTYRAKGHNISTTEVESWFSRHPRIASVNVYAIPMNHYGYDGQVGCAAITLHGNTSSDEADATEQSVVSQLENWLRTSDSALPAYAVPRFLRILVDTGAPSDQPGMGGDTGSDRVSLIMKKLKTGLRKDGFSVPPASRDRMYWLESEGAGFVPLTSANRELLLSGKARL</sequence>
<feature type="domain" description="AMP-dependent synthetase/ligase" evidence="5">
    <location>
        <begin position="60"/>
        <end position="412"/>
    </location>
</feature>
<evidence type="ECO:0000256" key="1">
    <source>
        <dbReference type="ARBA" id="ARBA00006432"/>
    </source>
</evidence>
<keyword evidence="2" id="KW-0436">Ligase</keyword>
<dbReference type="Proteomes" id="UP001345013">
    <property type="component" value="Unassembled WGS sequence"/>
</dbReference>
<evidence type="ECO:0000256" key="3">
    <source>
        <dbReference type="ARBA" id="ARBA00022741"/>
    </source>
</evidence>
<dbReference type="EMBL" id="JAVRRG010000133">
    <property type="protein sequence ID" value="KAK5081847.1"/>
    <property type="molecule type" value="Genomic_DNA"/>
</dbReference>
<gene>
    <name evidence="7" type="ORF">LTR24_008100</name>
</gene>
<accession>A0ABR0K1L8</accession>
<dbReference type="InterPro" id="IPR025110">
    <property type="entry name" value="AMP-bd_C"/>
</dbReference>
<evidence type="ECO:0000259" key="6">
    <source>
        <dbReference type="Pfam" id="PF13193"/>
    </source>
</evidence>
<dbReference type="PANTHER" id="PTHR43107">
    <property type="entry name" value="LONG-CHAIN FATTY ACID TRANSPORT PROTEIN"/>
    <property type="match status" value="1"/>
</dbReference>
<evidence type="ECO:0000256" key="2">
    <source>
        <dbReference type="ARBA" id="ARBA00022598"/>
    </source>
</evidence>
<evidence type="ECO:0000256" key="4">
    <source>
        <dbReference type="ARBA" id="ARBA00022840"/>
    </source>
</evidence>
<dbReference type="Pfam" id="PF00501">
    <property type="entry name" value="AMP-binding"/>
    <property type="match status" value="1"/>
</dbReference>
<protein>
    <recommendedName>
        <fullName evidence="9">AMP-dependent synthetase/ligase domain-containing protein</fullName>
    </recommendedName>
</protein>
<evidence type="ECO:0000259" key="5">
    <source>
        <dbReference type="Pfam" id="PF00501"/>
    </source>
</evidence>
<organism evidence="7 8">
    <name type="scientific">Lithohypha guttulata</name>
    <dbReference type="NCBI Taxonomy" id="1690604"/>
    <lineage>
        <taxon>Eukaryota</taxon>
        <taxon>Fungi</taxon>
        <taxon>Dikarya</taxon>
        <taxon>Ascomycota</taxon>
        <taxon>Pezizomycotina</taxon>
        <taxon>Eurotiomycetes</taxon>
        <taxon>Chaetothyriomycetidae</taxon>
        <taxon>Chaetothyriales</taxon>
        <taxon>Trichomeriaceae</taxon>
        <taxon>Lithohypha</taxon>
    </lineage>
</organism>
<dbReference type="InterPro" id="IPR020845">
    <property type="entry name" value="AMP-binding_CS"/>
</dbReference>
<name>A0ABR0K1L8_9EURO</name>